<proteinExistence type="predicted"/>
<sequence length="102" mass="11332">MQTHQPSSTAWSVGLSRTRRGYVPCMLWSRFRVSSARAVWRRDHARFSTETRRAMIAAGRRNCGLGVNTLDALATINKIATYKYSGTLNSDPALRPASCALT</sequence>
<dbReference type="Proteomes" id="UP000735302">
    <property type="component" value="Unassembled WGS sequence"/>
</dbReference>
<evidence type="ECO:0000313" key="2">
    <source>
        <dbReference type="Proteomes" id="UP000735302"/>
    </source>
</evidence>
<evidence type="ECO:0000313" key="1">
    <source>
        <dbReference type="EMBL" id="GFO37361.1"/>
    </source>
</evidence>
<dbReference type="AlphaFoldDB" id="A0AAV4CZJ0"/>
<accession>A0AAV4CZJ0</accession>
<protein>
    <submittedName>
        <fullName evidence="1">Uncharacterized protein</fullName>
    </submittedName>
</protein>
<gene>
    <name evidence="1" type="ORF">PoB_006386600</name>
</gene>
<reference evidence="1 2" key="1">
    <citation type="journal article" date="2021" name="Elife">
        <title>Chloroplast acquisition without the gene transfer in kleptoplastic sea slugs, Plakobranchus ocellatus.</title>
        <authorList>
            <person name="Maeda T."/>
            <person name="Takahashi S."/>
            <person name="Yoshida T."/>
            <person name="Shimamura S."/>
            <person name="Takaki Y."/>
            <person name="Nagai Y."/>
            <person name="Toyoda A."/>
            <person name="Suzuki Y."/>
            <person name="Arimoto A."/>
            <person name="Ishii H."/>
            <person name="Satoh N."/>
            <person name="Nishiyama T."/>
            <person name="Hasebe M."/>
            <person name="Maruyama T."/>
            <person name="Minagawa J."/>
            <person name="Obokata J."/>
            <person name="Shigenobu S."/>
        </authorList>
    </citation>
    <scope>NUCLEOTIDE SEQUENCE [LARGE SCALE GENOMIC DNA]</scope>
</reference>
<keyword evidence="2" id="KW-1185">Reference proteome</keyword>
<dbReference type="EMBL" id="BLXT01007237">
    <property type="protein sequence ID" value="GFO37361.1"/>
    <property type="molecule type" value="Genomic_DNA"/>
</dbReference>
<name>A0AAV4CZJ0_9GAST</name>
<comment type="caution">
    <text evidence="1">The sequence shown here is derived from an EMBL/GenBank/DDBJ whole genome shotgun (WGS) entry which is preliminary data.</text>
</comment>
<organism evidence="1 2">
    <name type="scientific">Plakobranchus ocellatus</name>
    <dbReference type="NCBI Taxonomy" id="259542"/>
    <lineage>
        <taxon>Eukaryota</taxon>
        <taxon>Metazoa</taxon>
        <taxon>Spiralia</taxon>
        <taxon>Lophotrochozoa</taxon>
        <taxon>Mollusca</taxon>
        <taxon>Gastropoda</taxon>
        <taxon>Heterobranchia</taxon>
        <taxon>Euthyneura</taxon>
        <taxon>Panpulmonata</taxon>
        <taxon>Sacoglossa</taxon>
        <taxon>Placobranchoidea</taxon>
        <taxon>Plakobranchidae</taxon>
        <taxon>Plakobranchus</taxon>
    </lineage>
</organism>